<dbReference type="GO" id="GO:0072659">
    <property type="term" value="P:protein localization to plasma membrane"/>
    <property type="evidence" value="ECO:0007669"/>
    <property type="project" value="TreeGrafter"/>
</dbReference>
<keyword evidence="2" id="KW-1003">Cell membrane</keyword>
<keyword evidence="3" id="KW-0677">Repeat</keyword>
<protein>
    <recommendedName>
        <fullName evidence="4">PDZ domain-containing protein</fullName>
    </recommendedName>
</protein>
<comment type="subcellular location">
    <subcellularLocation>
        <location evidence="1">Cell membrane</location>
    </subcellularLocation>
</comment>
<dbReference type="InterPro" id="IPR051067">
    <property type="entry name" value="NHER"/>
</dbReference>
<dbReference type="Pfam" id="PF00595">
    <property type="entry name" value="PDZ"/>
    <property type="match status" value="1"/>
</dbReference>
<dbReference type="PANTHER" id="PTHR14191">
    <property type="entry name" value="PDZ DOMAIN CONTAINING PROTEIN"/>
    <property type="match status" value="1"/>
</dbReference>
<evidence type="ECO:0000256" key="3">
    <source>
        <dbReference type="ARBA" id="ARBA00022737"/>
    </source>
</evidence>
<feature type="domain" description="PDZ" evidence="4">
    <location>
        <begin position="44"/>
        <end position="125"/>
    </location>
</feature>
<feature type="domain" description="PDZ" evidence="4">
    <location>
        <begin position="397"/>
        <end position="477"/>
    </location>
</feature>
<dbReference type="SUPFAM" id="SSF50156">
    <property type="entry name" value="PDZ domain-like"/>
    <property type="match status" value="4"/>
</dbReference>
<evidence type="ECO:0000313" key="6">
    <source>
        <dbReference type="Proteomes" id="UP000823561"/>
    </source>
</evidence>
<dbReference type="SMART" id="SM00228">
    <property type="entry name" value="PDZ"/>
    <property type="match status" value="4"/>
</dbReference>
<name>A0AAV6G1A4_9TELE</name>
<dbReference type="PROSITE" id="PS50106">
    <property type="entry name" value="PDZ"/>
    <property type="match status" value="4"/>
</dbReference>
<dbReference type="Proteomes" id="UP000823561">
    <property type="component" value="Chromosome 16"/>
</dbReference>
<dbReference type="Gene3D" id="2.30.42.10">
    <property type="match status" value="4"/>
</dbReference>
<dbReference type="Pfam" id="PF17820">
    <property type="entry name" value="PDZ_6"/>
    <property type="match status" value="3"/>
</dbReference>
<dbReference type="InterPro" id="IPR041489">
    <property type="entry name" value="PDZ_6"/>
</dbReference>
<evidence type="ECO:0000313" key="5">
    <source>
        <dbReference type="EMBL" id="KAG5268843.1"/>
    </source>
</evidence>
<comment type="caution">
    <text evidence="5">The sequence shown here is derived from an EMBL/GenBank/DDBJ whole genome shotgun (WGS) entry which is preliminary data.</text>
</comment>
<dbReference type="AlphaFoldDB" id="A0AAV6G1A4"/>
<evidence type="ECO:0000259" key="4">
    <source>
        <dbReference type="PROSITE" id="PS50106"/>
    </source>
</evidence>
<feature type="domain" description="PDZ" evidence="4">
    <location>
        <begin position="154"/>
        <end position="235"/>
    </location>
</feature>
<keyword evidence="2" id="KW-0472">Membrane</keyword>
<keyword evidence="6" id="KW-1185">Reference proteome</keyword>
<evidence type="ECO:0000256" key="2">
    <source>
        <dbReference type="ARBA" id="ARBA00022475"/>
    </source>
</evidence>
<proteinExistence type="predicted"/>
<organism evidence="5 6">
    <name type="scientific">Alosa alosa</name>
    <name type="common">allis shad</name>
    <dbReference type="NCBI Taxonomy" id="278164"/>
    <lineage>
        <taxon>Eukaryota</taxon>
        <taxon>Metazoa</taxon>
        <taxon>Chordata</taxon>
        <taxon>Craniata</taxon>
        <taxon>Vertebrata</taxon>
        <taxon>Euteleostomi</taxon>
        <taxon>Actinopterygii</taxon>
        <taxon>Neopterygii</taxon>
        <taxon>Teleostei</taxon>
        <taxon>Clupei</taxon>
        <taxon>Clupeiformes</taxon>
        <taxon>Clupeoidei</taxon>
        <taxon>Clupeidae</taxon>
        <taxon>Alosa</taxon>
    </lineage>
</organism>
<dbReference type="InterPro" id="IPR001478">
    <property type="entry name" value="PDZ"/>
</dbReference>
<dbReference type="PANTHER" id="PTHR14191:SF20">
    <property type="entry name" value="NA(+)_H(+) EXCHANGE REGULATORY COFACTOR NHE-RF4"/>
    <property type="match status" value="1"/>
</dbReference>
<dbReference type="GO" id="GO:0043495">
    <property type="term" value="F:protein-membrane adaptor activity"/>
    <property type="evidence" value="ECO:0007669"/>
    <property type="project" value="TreeGrafter"/>
</dbReference>
<dbReference type="CDD" id="cd06768">
    <property type="entry name" value="PDZ_NHERF-like"/>
    <property type="match status" value="3"/>
</dbReference>
<feature type="domain" description="PDZ" evidence="4">
    <location>
        <begin position="263"/>
        <end position="340"/>
    </location>
</feature>
<dbReference type="EMBL" id="JADWDJ010000016">
    <property type="protein sequence ID" value="KAG5268843.1"/>
    <property type="molecule type" value="Genomic_DNA"/>
</dbReference>
<reference evidence="5" key="1">
    <citation type="submission" date="2020-10" db="EMBL/GenBank/DDBJ databases">
        <title>Chromosome-scale genome assembly of the Allis shad, Alosa alosa.</title>
        <authorList>
            <person name="Margot Z."/>
            <person name="Christophe K."/>
            <person name="Cabau C."/>
            <person name="Louis A."/>
            <person name="Berthelot C."/>
            <person name="Parey E."/>
            <person name="Roest Crollius H."/>
            <person name="Montfort J."/>
            <person name="Robinson-Rechavi M."/>
            <person name="Bucao C."/>
            <person name="Bouchez O."/>
            <person name="Gislard M."/>
            <person name="Lluch J."/>
            <person name="Milhes M."/>
            <person name="Lampietro C."/>
            <person name="Lopez Roques C."/>
            <person name="Donnadieu C."/>
            <person name="Braasch I."/>
            <person name="Desvignes T."/>
            <person name="Postlethwait J."/>
            <person name="Bobe J."/>
            <person name="Guiguen Y."/>
        </authorList>
    </citation>
    <scope>NUCLEOTIDE SEQUENCE</scope>
    <source>
        <strain evidence="5">M-15738</strain>
        <tissue evidence="5">Blood</tissue>
    </source>
</reference>
<accession>A0AAV6G1A4</accession>
<dbReference type="GO" id="GO:0016324">
    <property type="term" value="C:apical plasma membrane"/>
    <property type="evidence" value="ECO:0007669"/>
    <property type="project" value="TreeGrafter"/>
</dbReference>
<sequence length="502" mass="55597">MRYITEPEKTHDIPLKFTFNPKLGIDNPALVISDDTETDVPLQLCRLKKEKGQGFGFHLQRRDDVQGHRIGRVEPWSAAEQSGLREGQYVVEVNGEFVHTKAHAQVVRQIQESGLLLYVLAVNSEDYERAVSKNLDLKSLVSAHHGGLSAQPRLCHITREPGHDLGLTIMPIEGVKSSYRVSVVSESPAERAGVCTGDRLVWINGSPVSTLTHSALSKIVKKCGDHLTVLVIEAQSEQHFRQRNIPLLPTMAGSHNLPHRPKTMHLTQGPHGYGFLLRQEKLPTRQLVHLLREVDPDSPAEKAGMEDGDMLLAVNSEPIEAAEHKDIVSLVRQSGQRVTLTCISLTGREFYEKIALSPLLFFEEDLVDRREDNRQDRVIGRGQALRSDHSVPPCPRLCVLNKEASGFGFSLGCVENETGTFISQVSAGSGAERAGLFEGDVVVEVNGQMVEREHLKEVVRIIMCGGSSVRMLVMDKSGYKNSHTAMVLCNNKDSEPTHNSFV</sequence>
<evidence type="ECO:0000256" key="1">
    <source>
        <dbReference type="ARBA" id="ARBA00004236"/>
    </source>
</evidence>
<gene>
    <name evidence="5" type="ORF">AALO_G00217090</name>
</gene>
<dbReference type="InterPro" id="IPR036034">
    <property type="entry name" value="PDZ_sf"/>
</dbReference>